<dbReference type="EMBL" id="PVZS01000042">
    <property type="protein sequence ID" value="PSC02664.1"/>
    <property type="molecule type" value="Genomic_DNA"/>
</dbReference>
<dbReference type="InterPro" id="IPR013217">
    <property type="entry name" value="Methyltransf_12"/>
</dbReference>
<name>A0A2T1HLY2_9HYPH</name>
<organism evidence="2 3">
    <name type="scientific">Alsobacter soli</name>
    <dbReference type="NCBI Taxonomy" id="2109933"/>
    <lineage>
        <taxon>Bacteria</taxon>
        <taxon>Pseudomonadati</taxon>
        <taxon>Pseudomonadota</taxon>
        <taxon>Alphaproteobacteria</taxon>
        <taxon>Hyphomicrobiales</taxon>
        <taxon>Alsobacteraceae</taxon>
        <taxon>Alsobacter</taxon>
    </lineage>
</organism>
<dbReference type="GO" id="GO:0032259">
    <property type="term" value="P:methylation"/>
    <property type="evidence" value="ECO:0007669"/>
    <property type="project" value="UniProtKB-KW"/>
</dbReference>
<proteinExistence type="predicted"/>
<dbReference type="RefSeq" id="WP_106340375.1">
    <property type="nucleotide sequence ID" value="NZ_PVZS01000042.1"/>
</dbReference>
<dbReference type="AlphaFoldDB" id="A0A2T1HLY2"/>
<gene>
    <name evidence="2" type="ORF">SLNSH_22900</name>
</gene>
<keyword evidence="3" id="KW-1185">Reference proteome</keyword>
<dbReference type="SUPFAM" id="SSF53335">
    <property type="entry name" value="S-adenosyl-L-methionine-dependent methyltransferases"/>
    <property type="match status" value="1"/>
</dbReference>
<keyword evidence="2" id="KW-0808">Transferase</keyword>
<evidence type="ECO:0000259" key="1">
    <source>
        <dbReference type="Pfam" id="PF08242"/>
    </source>
</evidence>
<feature type="domain" description="Methyltransferase type 12" evidence="1">
    <location>
        <begin position="41"/>
        <end position="87"/>
    </location>
</feature>
<sequence>MSGFSPEWLALREPADRDARSHALLERVGAHFAGRREMLVLDIGCGTGSTLRALAPRLPEHQFWRLVDHDPALLAAARERLAAWAEEAEDAEGGDLVLTVAERTVRVRLEQADLAPGVARLLAPAPALVTASALFDLVSPAWIDGFARECAAAGAAVYAALTYNGLSAWDPPHPADAAVLDAFHVHQGRDKGFGAAAGPDAPAALEQALEAQGYACEAADSDWVLGPDDGALMAELATGIAQAAAETGAVPPAEAQAWAAARAGARRAIIGHTDLFAVPPRS</sequence>
<dbReference type="Pfam" id="PF08242">
    <property type="entry name" value="Methyltransf_12"/>
    <property type="match status" value="1"/>
</dbReference>
<evidence type="ECO:0000313" key="3">
    <source>
        <dbReference type="Proteomes" id="UP000239772"/>
    </source>
</evidence>
<protein>
    <submittedName>
        <fullName evidence="2">SAM-dependent methyltransferase</fullName>
    </submittedName>
</protein>
<evidence type="ECO:0000313" key="2">
    <source>
        <dbReference type="EMBL" id="PSC02664.1"/>
    </source>
</evidence>
<dbReference type="GO" id="GO:0008168">
    <property type="term" value="F:methyltransferase activity"/>
    <property type="evidence" value="ECO:0007669"/>
    <property type="project" value="UniProtKB-KW"/>
</dbReference>
<accession>A0A2T1HLY2</accession>
<dbReference type="InterPro" id="IPR029063">
    <property type="entry name" value="SAM-dependent_MTases_sf"/>
</dbReference>
<comment type="caution">
    <text evidence="2">The sequence shown here is derived from an EMBL/GenBank/DDBJ whole genome shotgun (WGS) entry which is preliminary data.</text>
</comment>
<dbReference type="Gene3D" id="3.40.50.150">
    <property type="entry name" value="Vaccinia Virus protein VP39"/>
    <property type="match status" value="1"/>
</dbReference>
<dbReference type="Proteomes" id="UP000239772">
    <property type="component" value="Unassembled WGS sequence"/>
</dbReference>
<keyword evidence="2" id="KW-0489">Methyltransferase</keyword>
<dbReference type="OrthoDB" id="7273451at2"/>
<reference evidence="3" key="1">
    <citation type="submission" date="2018-03" db="EMBL/GenBank/DDBJ databases">
        <authorList>
            <person name="Sun L."/>
            <person name="Liu H."/>
            <person name="Chen W."/>
            <person name="Huang K."/>
            <person name="Liu W."/>
            <person name="Gao X."/>
        </authorList>
    </citation>
    <scope>NUCLEOTIDE SEQUENCE [LARGE SCALE GENOMIC DNA]</scope>
    <source>
        <strain evidence="3">SH9</strain>
    </source>
</reference>